<dbReference type="GO" id="GO:0005634">
    <property type="term" value="C:nucleus"/>
    <property type="evidence" value="ECO:0007669"/>
    <property type="project" value="UniProtKB-ARBA"/>
</dbReference>
<evidence type="ECO:0000313" key="2">
    <source>
        <dbReference type="EMBL" id="KAG0715220.1"/>
    </source>
</evidence>
<feature type="compositionally biased region" description="Basic and acidic residues" evidence="1">
    <location>
        <begin position="74"/>
        <end position="99"/>
    </location>
</feature>
<comment type="caution">
    <text evidence="2">The sequence shown here is derived from an EMBL/GenBank/DDBJ whole genome shotgun (WGS) entry which is preliminary data.</text>
</comment>
<feature type="compositionally biased region" description="Polar residues" evidence="1">
    <location>
        <begin position="391"/>
        <end position="400"/>
    </location>
</feature>
<sequence>MDTSNLEEEMKQISGLDEALDEDVLEMQKTKSAITLSKDELQLVQAAQNKQQHGHDKLLDPSLPDTKYLAPHQIKSEDMGDVKKRERKDTDDKKDPKEEDMAEEDENNEAIDAIFAQGGDITDMFMRDIISGSMKDDDANLTGDEDISQDTIDIPSGSGSGTKLTDILGPGFNLDDVADIMKNLPEDGAEDSQDSSLSTAAPPPSSLAAADGEKSVCADSERSVSSTPTASPATQTPITLPVSKESLVTPPPPVPITLPAASTLRPNQPPVAPLSSLPLPPSGPGTPVPPMQTVSVPHSVTPVPLTTPVSLSNVIQGPSPIPSMKTVPSMRLASPVPSMRLASPVPSMGLASPATHASPSALPSPLPSPAAVIPSMPQSLPSPLSRPDSQASSHGFCSTPTPLPSVNKPPTPTVPEPQKLWSSSDSQSQSLSLEEDESLGDKATKAAVLYVNVHKPNLKTDFPGKL</sequence>
<dbReference type="Proteomes" id="UP000770661">
    <property type="component" value="Unassembled WGS sequence"/>
</dbReference>
<evidence type="ECO:0000313" key="3">
    <source>
        <dbReference type="Proteomes" id="UP000770661"/>
    </source>
</evidence>
<feature type="compositionally biased region" description="Pro residues" evidence="1">
    <location>
        <begin position="267"/>
        <end position="290"/>
    </location>
</feature>
<feature type="compositionally biased region" description="Acidic residues" evidence="1">
    <location>
        <begin position="100"/>
        <end position="109"/>
    </location>
</feature>
<dbReference type="Gene3D" id="1.10.30.10">
    <property type="entry name" value="High mobility group box domain"/>
    <property type="match status" value="1"/>
</dbReference>
<feature type="compositionally biased region" description="Low complexity" evidence="1">
    <location>
        <begin position="350"/>
        <end position="361"/>
    </location>
</feature>
<proteinExistence type="predicted"/>
<evidence type="ECO:0000256" key="1">
    <source>
        <dbReference type="SAM" id="MobiDB-lite"/>
    </source>
</evidence>
<feature type="region of interest" description="Disordered" evidence="1">
    <location>
        <begin position="45"/>
        <end position="117"/>
    </location>
</feature>
<name>A0A8J4Y5H7_CHIOP</name>
<keyword evidence="3" id="KW-1185">Reference proteome</keyword>
<feature type="compositionally biased region" description="Basic and acidic residues" evidence="1">
    <location>
        <begin position="211"/>
        <end position="222"/>
    </location>
</feature>
<feature type="region of interest" description="Disordered" evidence="1">
    <location>
        <begin position="134"/>
        <end position="295"/>
    </location>
</feature>
<feature type="compositionally biased region" description="Low complexity" evidence="1">
    <location>
        <begin position="195"/>
        <end position="210"/>
    </location>
</feature>
<gene>
    <name evidence="2" type="ORF">GWK47_012449</name>
</gene>
<feature type="region of interest" description="Disordered" evidence="1">
    <location>
        <begin position="343"/>
        <end position="441"/>
    </location>
</feature>
<feature type="compositionally biased region" description="Low complexity" evidence="1">
    <location>
        <begin position="225"/>
        <end position="239"/>
    </location>
</feature>
<protein>
    <submittedName>
        <fullName evidence="2">Uncharacterized protein</fullName>
    </submittedName>
</protein>
<feature type="compositionally biased region" description="Low complexity" evidence="1">
    <location>
        <begin position="422"/>
        <end position="432"/>
    </location>
</feature>
<organism evidence="2 3">
    <name type="scientific">Chionoecetes opilio</name>
    <name type="common">Atlantic snow crab</name>
    <name type="synonym">Cancer opilio</name>
    <dbReference type="NCBI Taxonomy" id="41210"/>
    <lineage>
        <taxon>Eukaryota</taxon>
        <taxon>Metazoa</taxon>
        <taxon>Ecdysozoa</taxon>
        <taxon>Arthropoda</taxon>
        <taxon>Crustacea</taxon>
        <taxon>Multicrustacea</taxon>
        <taxon>Malacostraca</taxon>
        <taxon>Eumalacostraca</taxon>
        <taxon>Eucarida</taxon>
        <taxon>Decapoda</taxon>
        <taxon>Pleocyemata</taxon>
        <taxon>Brachyura</taxon>
        <taxon>Eubrachyura</taxon>
        <taxon>Majoidea</taxon>
        <taxon>Majidae</taxon>
        <taxon>Chionoecetes</taxon>
    </lineage>
</organism>
<accession>A0A8J4Y5H7</accession>
<dbReference type="EMBL" id="JACEEZ010019897">
    <property type="protein sequence ID" value="KAG0715220.1"/>
    <property type="molecule type" value="Genomic_DNA"/>
</dbReference>
<dbReference type="AlphaFoldDB" id="A0A8J4Y5H7"/>
<feature type="compositionally biased region" description="Low complexity" evidence="1">
    <location>
        <begin position="369"/>
        <end position="390"/>
    </location>
</feature>
<feature type="compositionally biased region" description="Pro residues" evidence="1">
    <location>
        <begin position="401"/>
        <end position="415"/>
    </location>
</feature>
<dbReference type="InterPro" id="IPR036910">
    <property type="entry name" value="HMG_box_dom_sf"/>
</dbReference>
<reference evidence="2" key="1">
    <citation type="submission" date="2020-07" db="EMBL/GenBank/DDBJ databases">
        <title>The High-quality genome of the commercially important snow crab, Chionoecetes opilio.</title>
        <authorList>
            <person name="Jeong J.-H."/>
            <person name="Ryu S."/>
        </authorList>
    </citation>
    <scope>NUCLEOTIDE SEQUENCE</scope>
    <source>
        <strain evidence="2">MADBK_172401_WGS</strain>
        <tissue evidence="2">Digestive gland</tissue>
    </source>
</reference>